<protein>
    <submittedName>
        <fullName evidence="1">Uncharacterized protein</fullName>
    </submittedName>
</protein>
<evidence type="ECO:0000313" key="1">
    <source>
        <dbReference type="EMBL" id="EKT56122.1"/>
    </source>
</evidence>
<dbReference type="AlphaFoldDB" id="K8WF70"/>
<gene>
    <name evidence="1" type="ORF">OOA_15957</name>
</gene>
<proteinExistence type="predicted"/>
<dbReference type="Proteomes" id="UP000009336">
    <property type="component" value="Unassembled WGS sequence"/>
</dbReference>
<dbReference type="PATRIC" id="fig|1141662.3.peg.3233"/>
<keyword evidence="2" id="KW-1185">Reference proteome</keyword>
<reference evidence="1 2" key="1">
    <citation type="journal article" date="2012" name="BMC Genomics">
        <title>Comparative genomics of bacteria in the genus Providencia isolated from wild Drosophila melanogaster.</title>
        <authorList>
            <person name="Galac M.R."/>
            <person name="Lazzaro B.P."/>
        </authorList>
    </citation>
    <scope>NUCLEOTIDE SEQUENCE [LARGE SCALE GENOMIC DNA]</scope>
    <source>
        <strain evidence="1 2">DSM 19968</strain>
    </source>
</reference>
<dbReference type="OrthoDB" id="6629090at2"/>
<dbReference type="RefSeq" id="WP_008913174.1">
    <property type="nucleotide sequence ID" value="NZ_KB233224.1"/>
</dbReference>
<dbReference type="STRING" id="1141662.OOA_15957"/>
<sequence length="138" mass="15903">MASRDDIEREKLIYSDEIGWIDENHAQAQGTDAINLKAQMEGENVSRDLFNQFPSLMSTPLFKTHFVVEYKQNMERYGYTAGGKTQWLVRRGLNSEDKKSIALAIMLDMTMHFEGLQDNWFYHGILRSDSGFSGEDII</sequence>
<dbReference type="EMBL" id="AKKL01000045">
    <property type="protein sequence ID" value="EKT56122.1"/>
    <property type="molecule type" value="Genomic_DNA"/>
</dbReference>
<evidence type="ECO:0000313" key="2">
    <source>
        <dbReference type="Proteomes" id="UP000009336"/>
    </source>
</evidence>
<comment type="caution">
    <text evidence="1">The sequence shown here is derived from an EMBL/GenBank/DDBJ whole genome shotgun (WGS) entry which is preliminary data.</text>
</comment>
<name>K8WF70_9GAMM</name>
<dbReference type="eggNOG" id="ENOG502Z9AQ">
    <property type="taxonomic scope" value="Bacteria"/>
</dbReference>
<organism evidence="1 2">
    <name type="scientific">Providencia burhodogranariea DSM 19968</name>
    <dbReference type="NCBI Taxonomy" id="1141662"/>
    <lineage>
        <taxon>Bacteria</taxon>
        <taxon>Pseudomonadati</taxon>
        <taxon>Pseudomonadota</taxon>
        <taxon>Gammaproteobacteria</taxon>
        <taxon>Enterobacterales</taxon>
        <taxon>Morganellaceae</taxon>
        <taxon>Providencia</taxon>
    </lineage>
</organism>
<dbReference type="HOGENOM" id="CLU_1853429_0_0_6"/>
<accession>K8WF70</accession>